<feature type="compositionally biased region" description="Basic and acidic residues" evidence="1">
    <location>
        <begin position="25"/>
        <end position="38"/>
    </location>
</feature>
<dbReference type="AlphaFoldDB" id="A0A8X6H7H4"/>
<organism evidence="2 3">
    <name type="scientific">Trichonephila clavata</name>
    <name type="common">Joro spider</name>
    <name type="synonym">Nephila clavata</name>
    <dbReference type="NCBI Taxonomy" id="2740835"/>
    <lineage>
        <taxon>Eukaryota</taxon>
        <taxon>Metazoa</taxon>
        <taxon>Ecdysozoa</taxon>
        <taxon>Arthropoda</taxon>
        <taxon>Chelicerata</taxon>
        <taxon>Arachnida</taxon>
        <taxon>Araneae</taxon>
        <taxon>Araneomorphae</taxon>
        <taxon>Entelegynae</taxon>
        <taxon>Araneoidea</taxon>
        <taxon>Nephilidae</taxon>
        <taxon>Trichonephila</taxon>
    </lineage>
</organism>
<feature type="compositionally biased region" description="Basic residues" evidence="1">
    <location>
        <begin position="40"/>
        <end position="52"/>
    </location>
</feature>
<accession>A0A8X6H7H4</accession>
<sequence length="97" mass="11626">MSTQGSVNNTQKRQQVEWNPKKRREKPEKMRHLDDSMRHYQGRKSSHISGRKRTLETTPSPILRKFDFLTLHKRVDCGCYSWRGRTQTKKRNDSKKP</sequence>
<proteinExistence type="predicted"/>
<protein>
    <submittedName>
        <fullName evidence="2">Uncharacterized protein</fullName>
    </submittedName>
</protein>
<reference evidence="2" key="1">
    <citation type="submission" date="2020-07" db="EMBL/GenBank/DDBJ databases">
        <title>Multicomponent nature underlies the extraordinary mechanical properties of spider dragline silk.</title>
        <authorList>
            <person name="Kono N."/>
            <person name="Nakamura H."/>
            <person name="Mori M."/>
            <person name="Yoshida Y."/>
            <person name="Ohtoshi R."/>
            <person name="Malay A.D."/>
            <person name="Moran D.A.P."/>
            <person name="Tomita M."/>
            <person name="Numata K."/>
            <person name="Arakawa K."/>
        </authorList>
    </citation>
    <scope>NUCLEOTIDE SEQUENCE</scope>
</reference>
<feature type="compositionally biased region" description="Polar residues" evidence="1">
    <location>
        <begin position="1"/>
        <end position="17"/>
    </location>
</feature>
<name>A0A8X6H7H4_TRICU</name>
<comment type="caution">
    <text evidence="2">The sequence shown here is derived from an EMBL/GenBank/DDBJ whole genome shotgun (WGS) entry which is preliminary data.</text>
</comment>
<gene>
    <name evidence="2" type="ORF">TNCT_652841</name>
</gene>
<feature type="region of interest" description="Disordered" evidence="1">
    <location>
        <begin position="1"/>
        <end position="56"/>
    </location>
</feature>
<evidence type="ECO:0000313" key="2">
    <source>
        <dbReference type="EMBL" id="GFR18104.1"/>
    </source>
</evidence>
<dbReference type="OrthoDB" id="10299920at2759"/>
<evidence type="ECO:0000313" key="3">
    <source>
        <dbReference type="Proteomes" id="UP000887116"/>
    </source>
</evidence>
<keyword evidence="3" id="KW-1185">Reference proteome</keyword>
<dbReference type="Proteomes" id="UP000887116">
    <property type="component" value="Unassembled WGS sequence"/>
</dbReference>
<dbReference type="EMBL" id="BMAO01017744">
    <property type="protein sequence ID" value="GFR18104.1"/>
    <property type="molecule type" value="Genomic_DNA"/>
</dbReference>
<evidence type="ECO:0000256" key="1">
    <source>
        <dbReference type="SAM" id="MobiDB-lite"/>
    </source>
</evidence>